<accession>A0A226CUF9</accession>
<dbReference type="SUPFAM" id="SSF63712">
    <property type="entry name" value="Nicotinic receptor ligand binding domain-like"/>
    <property type="match status" value="1"/>
</dbReference>
<dbReference type="Gene3D" id="2.60.40.10">
    <property type="entry name" value="Immunoglobulins"/>
    <property type="match status" value="1"/>
</dbReference>
<dbReference type="Gene3D" id="2.70.170.10">
    <property type="entry name" value="Neurotransmitter-gated ion-channel ligand-binding domain"/>
    <property type="match status" value="1"/>
</dbReference>
<dbReference type="Proteomes" id="UP000198287">
    <property type="component" value="Unassembled WGS sequence"/>
</dbReference>
<dbReference type="AlphaFoldDB" id="A0A226CUF9"/>
<keyword evidence="1" id="KW-0732">Signal</keyword>
<dbReference type="STRING" id="158441.A0A226CUF9"/>
<keyword evidence="3" id="KW-0675">Receptor</keyword>
<evidence type="ECO:0000313" key="3">
    <source>
        <dbReference type="EMBL" id="OXA37052.1"/>
    </source>
</evidence>
<reference evidence="3 4" key="1">
    <citation type="submission" date="2015-12" db="EMBL/GenBank/DDBJ databases">
        <title>The genome of Folsomia candida.</title>
        <authorList>
            <person name="Faddeeva A."/>
            <person name="Derks M.F."/>
            <person name="Anvar Y."/>
            <person name="Smit S."/>
            <person name="Van Straalen N."/>
            <person name="Roelofs D."/>
        </authorList>
    </citation>
    <scope>NUCLEOTIDE SEQUENCE [LARGE SCALE GENOMIC DNA]</scope>
    <source>
        <strain evidence="3 4">VU population</strain>
        <tissue evidence="3">Whole body</tissue>
    </source>
</reference>
<dbReference type="Pfam" id="PF02931">
    <property type="entry name" value="Neur_chan_LBD"/>
    <property type="match status" value="1"/>
</dbReference>
<dbReference type="InterPro" id="IPR006202">
    <property type="entry name" value="Neur_chan_lig-bd"/>
</dbReference>
<dbReference type="PROSITE" id="PS50835">
    <property type="entry name" value="IG_LIKE"/>
    <property type="match status" value="1"/>
</dbReference>
<dbReference type="InterPro" id="IPR013783">
    <property type="entry name" value="Ig-like_fold"/>
</dbReference>
<keyword evidence="4" id="KW-1185">Reference proteome</keyword>
<dbReference type="SUPFAM" id="SSF48726">
    <property type="entry name" value="Immunoglobulin"/>
    <property type="match status" value="1"/>
</dbReference>
<organism evidence="3 4">
    <name type="scientific">Folsomia candida</name>
    <name type="common">Springtail</name>
    <dbReference type="NCBI Taxonomy" id="158441"/>
    <lineage>
        <taxon>Eukaryota</taxon>
        <taxon>Metazoa</taxon>
        <taxon>Ecdysozoa</taxon>
        <taxon>Arthropoda</taxon>
        <taxon>Hexapoda</taxon>
        <taxon>Collembola</taxon>
        <taxon>Entomobryomorpha</taxon>
        <taxon>Isotomoidea</taxon>
        <taxon>Isotomidae</taxon>
        <taxon>Proisotominae</taxon>
        <taxon>Folsomia</taxon>
    </lineage>
</organism>
<name>A0A226CUF9_FOLCA</name>
<feature type="domain" description="Ig-like" evidence="2">
    <location>
        <begin position="15"/>
        <end position="124"/>
    </location>
</feature>
<dbReference type="EMBL" id="LNIX01000065">
    <property type="protein sequence ID" value="OXA37052.1"/>
    <property type="molecule type" value="Genomic_DNA"/>
</dbReference>
<dbReference type="OrthoDB" id="6508039at2759"/>
<dbReference type="GO" id="GO:0016020">
    <property type="term" value="C:membrane"/>
    <property type="evidence" value="ECO:0007669"/>
    <property type="project" value="InterPro"/>
</dbReference>
<dbReference type="PANTHER" id="PTHR21261">
    <property type="entry name" value="BEAT PROTEIN"/>
    <property type="match status" value="1"/>
</dbReference>
<dbReference type="InterPro" id="IPR036179">
    <property type="entry name" value="Ig-like_dom_sf"/>
</dbReference>
<protein>
    <submittedName>
        <fullName evidence="3">Acetylcholine receptor subunit beta-like 1</fullName>
    </submittedName>
</protein>
<dbReference type="InterPro" id="IPR036734">
    <property type="entry name" value="Neur_chan_lig-bd_sf"/>
</dbReference>
<evidence type="ECO:0000256" key="1">
    <source>
        <dbReference type="SAM" id="SignalP"/>
    </source>
</evidence>
<dbReference type="GO" id="GO:0005230">
    <property type="term" value="F:extracellular ligand-gated monoatomic ion channel activity"/>
    <property type="evidence" value="ECO:0007669"/>
    <property type="project" value="InterPro"/>
</dbReference>
<dbReference type="PANTHER" id="PTHR21261:SF15">
    <property type="entry name" value="BEATEN PATH IIIA, ISOFORM D-RELATED"/>
    <property type="match status" value="1"/>
</dbReference>
<evidence type="ECO:0000313" key="4">
    <source>
        <dbReference type="Proteomes" id="UP000198287"/>
    </source>
</evidence>
<comment type="caution">
    <text evidence="3">The sequence shown here is derived from an EMBL/GenBank/DDBJ whole genome shotgun (WGS) entry which is preliminary data.</text>
</comment>
<feature type="chain" id="PRO_5012081761" evidence="1">
    <location>
        <begin position="19"/>
        <end position="358"/>
    </location>
</feature>
<evidence type="ECO:0000259" key="2">
    <source>
        <dbReference type="PROSITE" id="PS50835"/>
    </source>
</evidence>
<proteinExistence type="predicted"/>
<dbReference type="InterPro" id="IPR007110">
    <property type="entry name" value="Ig-like_dom"/>
</dbReference>
<gene>
    <name evidence="3" type="ORF">Fcan01_28158</name>
</gene>
<feature type="signal peptide" evidence="1">
    <location>
        <begin position="1"/>
        <end position="18"/>
    </location>
</feature>
<sequence>MKLFEIIFTFGLFSTAVALTVDRIEYTPTPIYEHDNLELNCVYNLTGEKLYAVKWYYEFYEFFRYVEDETPRTTAFPHDGMIIDSDKSDETKVLLMNVSLALSGSYICEVATDAPRFLAERATTEIQIFSESNRTISHKNGADKGFQNPPLAIRSTLWSKLFGDYNKNLYPDGGAVILVEMSLIDVDMNTEGFMDANVWTKLIWTDSRLKWDMDLTPVEFMTVAEDNLWRPEIFLLNGPKPSGDCSKLGSVLVTPDGNVSWTSSCVYRTFCVWNYALDPCEEQSCGMEFEAWNRSGVTDVIVEEKGFDLKRYVQRKYNVTRNSARKTVLETGNDNSIEFAKSVIFSLELKKIGCEGIV</sequence>